<evidence type="ECO:0000313" key="2">
    <source>
        <dbReference type="EMBL" id="DAA02641.1"/>
    </source>
</evidence>
<dbReference type="AlphaFoldDB" id="Q6IG23"/>
<feature type="region of interest" description="Disordered" evidence="1">
    <location>
        <begin position="59"/>
        <end position="78"/>
    </location>
</feature>
<organism evidence="2">
    <name type="scientific">Drosophila melanogaster</name>
    <name type="common">Fruit fly</name>
    <dbReference type="NCBI Taxonomy" id="7227"/>
    <lineage>
        <taxon>Eukaryota</taxon>
        <taxon>Metazoa</taxon>
        <taxon>Ecdysozoa</taxon>
        <taxon>Arthropoda</taxon>
        <taxon>Hexapoda</taxon>
        <taxon>Insecta</taxon>
        <taxon>Pterygota</taxon>
        <taxon>Neoptera</taxon>
        <taxon>Endopterygota</taxon>
        <taxon>Diptera</taxon>
        <taxon>Brachycera</taxon>
        <taxon>Muscomorpha</taxon>
        <taxon>Ephydroidea</taxon>
        <taxon>Drosophilidae</taxon>
        <taxon>Drosophila</taxon>
        <taxon>Sophophora</taxon>
    </lineage>
</organism>
<proteinExistence type="predicted"/>
<name>Q6IG23_DROME</name>
<feature type="compositionally biased region" description="Polar residues" evidence="1">
    <location>
        <begin position="59"/>
        <end position="71"/>
    </location>
</feature>
<accession>Q6IG23</accession>
<protein>
    <submittedName>
        <fullName evidence="2">HDC07421</fullName>
    </submittedName>
</protein>
<gene>
    <name evidence="2" type="ORF">HDC07421</name>
</gene>
<reference evidence="2" key="1">
    <citation type="journal article" date="2003" name="Genome Biol.">
        <title>An integrated gene annotation and transcriptional profiling approach towards the full gene content of the Drosophila genome.</title>
        <authorList>
            <person name="Hild M."/>
            <person name="Beckmann B."/>
            <person name="Haas S.A."/>
            <person name="Koch B."/>
            <person name="Solovyev V."/>
            <person name="Busold C."/>
            <person name="Fellenberg K."/>
            <person name="Boutros M."/>
            <person name="Vingron M."/>
            <person name="Sauer F."/>
            <person name="Hoheisel J.D."/>
            <person name="Paro R."/>
        </authorList>
    </citation>
    <scope>NUCLEOTIDE SEQUENCE</scope>
</reference>
<dbReference type="EMBL" id="BK003943">
    <property type="protein sequence ID" value="DAA02641.1"/>
    <property type="molecule type" value="Genomic_DNA"/>
</dbReference>
<sequence length="176" mass="19819">MYLNLYLHMLVAAAGRVDIQTHRSWPDISTFVAISHQQPHAVLDLVFVLAVIARLGNAAGSSDSNPNSNSELDPESDSNSHYDKSFLFLFLDMFSCSQVNQPYRCLLCVLPEKVISCDSTTWTCSDMDVAASSYVWQRAKGRAQILMQIKIGSTEELVDRCELWLRSMRGIRKTCH</sequence>
<evidence type="ECO:0000256" key="1">
    <source>
        <dbReference type="SAM" id="MobiDB-lite"/>
    </source>
</evidence>